<evidence type="ECO:0000259" key="13">
    <source>
        <dbReference type="PROSITE" id="PS50848"/>
    </source>
</evidence>
<dbReference type="Gene3D" id="1.10.10.60">
    <property type="entry name" value="Homeodomain-like"/>
    <property type="match status" value="1"/>
</dbReference>
<evidence type="ECO:0000256" key="11">
    <source>
        <dbReference type="SAM" id="MobiDB-lite"/>
    </source>
</evidence>
<organism evidence="14 15">
    <name type="scientific">Papaver somniferum</name>
    <name type="common">Opium poppy</name>
    <dbReference type="NCBI Taxonomy" id="3469"/>
    <lineage>
        <taxon>Eukaryota</taxon>
        <taxon>Viridiplantae</taxon>
        <taxon>Streptophyta</taxon>
        <taxon>Embryophyta</taxon>
        <taxon>Tracheophyta</taxon>
        <taxon>Spermatophyta</taxon>
        <taxon>Magnoliopsida</taxon>
        <taxon>Ranunculales</taxon>
        <taxon>Papaveraceae</taxon>
        <taxon>Papaveroideae</taxon>
        <taxon>Papaver</taxon>
    </lineage>
</organism>
<proteinExistence type="inferred from homology"/>
<feature type="domain" description="START" evidence="13">
    <location>
        <begin position="244"/>
        <end position="472"/>
    </location>
</feature>
<dbReference type="Pfam" id="PF00046">
    <property type="entry name" value="Homeodomain"/>
    <property type="match status" value="1"/>
</dbReference>
<dbReference type="Pfam" id="PF01852">
    <property type="entry name" value="START"/>
    <property type="match status" value="1"/>
</dbReference>
<dbReference type="GO" id="GO:0003677">
    <property type="term" value="F:DNA binding"/>
    <property type="evidence" value="ECO:0007669"/>
    <property type="project" value="UniProtKB-UniRule"/>
</dbReference>
<evidence type="ECO:0000256" key="7">
    <source>
        <dbReference type="ARBA" id="ARBA00023163"/>
    </source>
</evidence>
<evidence type="ECO:0000256" key="8">
    <source>
        <dbReference type="ARBA" id="ARBA00023242"/>
    </source>
</evidence>
<evidence type="ECO:0000259" key="12">
    <source>
        <dbReference type="PROSITE" id="PS50071"/>
    </source>
</evidence>
<dbReference type="SUPFAM" id="SSF55961">
    <property type="entry name" value="Bet v1-like"/>
    <property type="match status" value="2"/>
</dbReference>
<evidence type="ECO:0000256" key="6">
    <source>
        <dbReference type="ARBA" id="ARBA00023155"/>
    </source>
</evidence>
<feature type="DNA-binding region" description="Homeobox" evidence="9">
    <location>
        <begin position="58"/>
        <end position="117"/>
    </location>
</feature>
<keyword evidence="7" id="KW-0804">Transcription</keyword>
<evidence type="ECO:0008006" key="16">
    <source>
        <dbReference type="Google" id="ProtNLM"/>
    </source>
</evidence>
<evidence type="ECO:0000256" key="10">
    <source>
        <dbReference type="RuleBase" id="RU000682"/>
    </source>
</evidence>
<keyword evidence="5 9" id="KW-0238">DNA-binding</keyword>
<evidence type="ECO:0000256" key="9">
    <source>
        <dbReference type="PROSITE-ProRule" id="PRU00108"/>
    </source>
</evidence>
<keyword evidence="3" id="KW-0805">Transcription regulation</keyword>
<accession>A0A4Y7J821</accession>
<evidence type="ECO:0000313" key="14">
    <source>
        <dbReference type="EMBL" id="RZC56957.1"/>
    </source>
</evidence>
<dbReference type="FunFam" id="1.10.10.60:FF:000229">
    <property type="entry name" value="Homeobox-leucine zipper protein HDG1"/>
    <property type="match status" value="1"/>
</dbReference>
<comment type="subcellular location">
    <subcellularLocation>
        <location evidence="1 9 10">Nucleus</location>
    </subcellularLocation>
</comment>
<keyword evidence="4" id="KW-0175">Coiled coil</keyword>
<dbReference type="GO" id="GO:0005634">
    <property type="term" value="C:nucleus"/>
    <property type="evidence" value="ECO:0007669"/>
    <property type="project" value="UniProtKB-SubCell"/>
</dbReference>
<evidence type="ECO:0000256" key="5">
    <source>
        <dbReference type="ARBA" id="ARBA00023125"/>
    </source>
</evidence>
<reference evidence="14 15" key="1">
    <citation type="journal article" date="2018" name="Science">
        <title>The opium poppy genome and morphinan production.</title>
        <authorList>
            <person name="Guo L."/>
            <person name="Winzer T."/>
            <person name="Yang X."/>
            <person name="Li Y."/>
            <person name="Ning Z."/>
            <person name="He Z."/>
            <person name="Teodor R."/>
            <person name="Lu Y."/>
            <person name="Bowser T.A."/>
            <person name="Graham I.A."/>
            <person name="Ye K."/>
        </authorList>
    </citation>
    <scope>NUCLEOTIDE SEQUENCE [LARGE SCALE GENOMIC DNA]</scope>
    <source>
        <strain evidence="15">cv. HN1</strain>
        <tissue evidence="14">Leaves</tissue>
    </source>
</reference>
<name>A0A4Y7J821_PAPSO</name>
<sequence length="754" mass="83446">MFADPGLLFCLQQTSIMDGYGRRDNLRENLDECESGSGSDDLDGANSDEQVTRKQSPKKRKYCRHAPEQVRELEAWFKECPHPSYEQRIELSNSLALEPSQVKFWFQNRRTQMKNQIERNETLMLRKENDQLRAENIEISEAIRNLICKNCRGKAMLGEVSLAEGNLRIENARLKEELNRVSAIAGKSFGGMNQDVNGINPNLLMGDNDHQFPEGGISGGMPSMPVLPHQQQLMSNVDRSDENLELAVLATQELVLMAQTNEPLWIPSGLDGGRETLNEDEYMRMFTPACVGPKPGVVTEATRETGVVIINTVEFLETLMDAKRYMDMFPSVIARCNIINVISRGAGGTRNGALQLMYAEFRVLSTLVPVREVNFLRYCKQHAEGVWSVVDISVDVDQETSDSSIYSSRRLPSGCVVQPMPNGYSKVTWVEHTEYREKTIHQLYEPLINSGLGFGAPKWIATLQRQCECNMPIRDRPDITQTGMKNMLKLAQRMTQSFSDGVRPSSMHPWNIYISTANVDANVRLMTRTSINDPGIPAGIVMNAATSVWLPISQEKLFDYLRNENLRSQWDVLSTGGSVLQVSHIKGQDPGNCISLLHAGAVNGNHGSTFIFQETCTDASGSLVVYAAVDLLPMNDLLMGGGDSDYIQLLPCGFSIVPDGDSCPSSLSNRACADRPNSSNSYGNYGSCGSTMRQLTSDDSLGRCGSLLTASFQILVSSSSTGEPTLECVESLCSLITNTLEKLKAAVQMLDVNY</sequence>
<comment type="similarity">
    <text evidence="2">Belongs to the HD-ZIP homeobox family. Class IV subfamily.</text>
</comment>
<dbReference type="OMA" id="CEMAHIA"/>
<dbReference type="InterPro" id="IPR001356">
    <property type="entry name" value="HD"/>
</dbReference>
<dbReference type="Pfam" id="PF25797">
    <property type="entry name" value="PDF2_C"/>
    <property type="match status" value="2"/>
</dbReference>
<dbReference type="PROSITE" id="PS00027">
    <property type="entry name" value="HOMEOBOX_1"/>
    <property type="match status" value="1"/>
</dbReference>
<evidence type="ECO:0000256" key="2">
    <source>
        <dbReference type="ARBA" id="ARBA00006789"/>
    </source>
</evidence>
<protein>
    <recommendedName>
        <fullName evidence="16">Homeobox domain-containing protein</fullName>
    </recommendedName>
</protein>
<feature type="region of interest" description="Disordered" evidence="11">
    <location>
        <begin position="31"/>
        <end position="63"/>
    </location>
</feature>
<dbReference type="AlphaFoldDB" id="A0A4Y7J821"/>
<evidence type="ECO:0000256" key="3">
    <source>
        <dbReference type="ARBA" id="ARBA00023015"/>
    </source>
</evidence>
<dbReference type="EMBL" id="CM010717">
    <property type="protein sequence ID" value="RZC56957.1"/>
    <property type="molecule type" value="Genomic_DNA"/>
</dbReference>
<feature type="domain" description="Homeobox" evidence="12">
    <location>
        <begin position="56"/>
        <end position="116"/>
    </location>
</feature>
<dbReference type="CDD" id="cd00086">
    <property type="entry name" value="homeodomain"/>
    <property type="match status" value="1"/>
</dbReference>
<keyword evidence="6 9" id="KW-0371">Homeobox</keyword>
<evidence type="ECO:0000256" key="1">
    <source>
        <dbReference type="ARBA" id="ARBA00004123"/>
    </source>
</evidence>
<dbReference type="SMART" id="SM00389">
    <property type="entry name" value="HOX"/>
    <property type="match status" value="1"/>
</dbReference>
<keyword evidence="8 9" id="KW-0539">Nucleus</keyword>
<gene>
    <name evidence="14" type="ORF">C5167_015806</name>
</gene>
<dbReference type="InterPro" id="IPR057993">
    <property type="entry name" value="HD-Zip_IV_C"/>
</dbReference>
<dbReference type="STRING" id="3469.A0A4Y7J821"/>
<dbReference type="InterPro" id="IPR042160">
    <property type="entry name" value="HD-Zip_IV"/>
</dbReference>
<dbReference type="GO" id="GO:0008289">
    <property type="term" value="F:lipid binding"/>
    <property type="evidence" value="ECO:0007669"/>
    <property type="project" value="InterPro"/>
</dbReference>
<dbReference type="InterPro" id="IPR009057">
    <property type="entry name" value="Homeodomain-like_sf"/>
</dbReference>
<dbReference type="PROSITE" id="PS50848">
    <property type="entry name" value="START"/>
    <property type="match status" value="1"/>
</dbReference>
<keyword evidence="15" id="KW-1185">Reference proteome</keyword>
<dbReference type="GO" id="GO:0000981">
    <property type="term" value="F:DNA-binding transcription factor activity, RNA polymerase II-specific"/>
    <property type="evidence" value="ECO:0007669"/>
    <property type="project" value="InterPro"/>
</dbReference>
<dbReference type="InterPro" id="IPR002913">
    <property type="entry name" value="START_lipid-bd_dom"/>
</dbReference>
<dbReference type="CDD" id="cd08875">
    <property type="entry name" value="START_ArGLABRA2_like"/>
    <property type="match status" value="1"/>
</dbReference>
<dbReference type="SUPFAM" id="SSF46689">
    <property type="entry name" value="Homeodomain-like"/>
    <property type="match status" value="1"/>
</dbReference>
<dbReference type="Gene3D" id="3.30.530.20">
    <property type="match status" value="1"/>
</dbReference>
<dbReference type="Proteomes" id="UP000316621">
    <property type="component" value="Chromosome 3"/>
</dbReference>
<dbReference type="PROSITE" id="PS50071">
    <property type="entry name" value="HOMEOBOX_2"/>
    <property type="match status" value="1"/>
</dbReference>
<dbReference type="InterPro" id="IPR017970">
    <property type="entry name" value="Homeobox_CS"/>
</dbReference>
<dbReference type="PANTHER" id="PTHR45654:SF5">
    <property type="entry name" value="HOMEOBOX-LEUCINE ZIPPER PROTEIN ANTHOCYANINLESS 2-RELATED"/>
    <property type="match status" value="1"/>
</dbReference>
<dbReference type="SMART" id="SM00234">
    <property type="entry name" value="START"/>
    <property type="match status" value="1"/>
</dbReference>
<evidence type="ECO:0000256" key="4">
    <source>
        <dbReference type="ARBA" id="ARBA00023054"/>
    </source>
</evidence>
<dbReference type="InterPro" id="IPR023393">
    <property type="entry name" value="START-like_dom_sf"/>
</dbReference>
<evidence type="ECO:0000313" key="15">
    <source>
        <dbReference type="Proteomes" id="UP000316621"/>
    </source>
</evidence>
<dbReference type="PANTHER" id="PTHR45654">
    <property type="entry name" value="HOMEOBOX-LEUCINE ZIPPER PROTEIN MERISTEM L1"/>
    <property type="match status" value="1"/>
</dbReference>
<dbReference type="Gramene" id="RZC56957">
    <property type="protein sequence ID" value="RZC56957"/>
    <property type="gene ID" value="C5167_015806"/>
</dbReference>